<accession>A0ABV9LWR7</accession>
<comment type="caution">
    <text evidence="1">The sequence shown here is derived from an EMBL/GenBank/DDBJ whole genome shotgun (WGS) entry which is preliminary data.</text>
</comment>
<gene>
    <name evidence="1" type="ORF">ACFO4O_08130</name>
</gene>
<dbReference type="RefSeq" id="WP_382407260.1">
    <property type="nucleotide sequence ID" value="NZ_JBHSGU010000002.1"/>
</dbReference>
<dbReference type="Proteomes" id="UP001595897">
    <property type="component" value="Unassembled WGS sequence"/>
</dbReference>
<organism evidence="1 2">
    <name type="scientific">Glaciecola siphonariae</name>
    <dbReference type="NCBI Taxonomy" id="521012"/>
    <lineage>
        <taxon>Bacteria</taxon>
        <taxon>Pseudomonadati</taxon>
        <taxon>Pseudomonadota</taxon>
        <taxon>Gammaproteobacteria</taxon>
        <taxon>Alteromonadales</taxon>
        <taxon>Alteromonadaceae</taxon>
        <taxon>Glaciecola</taxon>
    </lineage>
</organism>
<proteinExistence type="predicted"/>
<reference evidence="2" key="1">
    <citation type="journal article" date="2019" name="Int. J. Syst. Evol. Microbiol.">
        <title>The Global Catalogue of Microorganisms (GCM) 10K type strain sequencing project: providing services to taxonomists for standard genome sequencing and annotation.</title>
        <authorList>
            <consortium name="The Broad Institute Genomics Platform"/>
            <consortium name="The Broad Institute Genome Sequencing Center for Infectious Disease"/>
            <person name="Wu L."/>
            <person name="Ma J."/>
        </authorList>
    </citation>
    <scope>NUCLEOTIDE SEQUENCE [LARGE SCALE GENOMIC DNA]</scope>
    <source>
        <strain evidence="2">KACC 12507</strain>
    </source>
</reference>
<evidence type="ECO:0000313" key="1">
    <source>
        <dbReference type="EMBL" id="MFC4700118.1"/>
    </source>
</evidence>
<evidence type="ECO:0000313" key="2">
    <source>
        <dbReference type="Proteomes" id="UP001595897"/>
    </source>
</evidence>
<name>A0ABV9LWR7_9ALTE</name>
<keyword evidence="2" id="KW-1185">Reference proteome</keyword>
<sequence length="209" mass="23614">MALDFQDQTDIFHLAAKFPNFAELSNALYERELQNLATSNISDPALLKRKIKGLSHHVKNAAMHLLEGNAPIDVDVHNGSWQAKQAAKCPVNTQSTDKTLSWFGDFARYGAVVAVYVEHLGEEHIELDSIDMMASDRIHLNKFGWFSKTGEYFEIVPKQTRYLLLKPSKAILTAACSGHRWTSKGRTIPRALSLRELLLSTDIDWKTFK</sequence>
<protein>
    <submittedName>
        <fullName evidence="1">Uncharacterized protein</fullName>
    </submittedName>
</protein>
<dbReference type="EMBL" id="JBHSGU010000002">
    <property type="protein sequence ID" value="MFC4700118.1"/>
    <property type="molecule type" value="Genomic_DNA"/>
</dbReference>